<dbReference type="Gene3D" id="2.40.10.10">
    <property type="entry name" value="Trypsin-like serine proteases"/>
    <property type="match status" value="1"/>
</dbReference>
<keyword evidence="4" id="KW-1015">Disulfide bond</keyword>
<dbReference type="InterPro" id="IPR001314">
    <property type="entry name" value="Peptidase_S1A"/>
</dbReference>
<dbReference type="GO" id="GO:0006508">
    <property type="term" value="P:proteolysis"/>
    <property type="evidence" value="ECO:0007669"/>
    <property type="project" value="UniProtKB-KW"/>
</dbReference>
<dbReference type="PROSITE" id="PS50240">
    <property type="entry name" value="TRYPSIN_DOM"/>
    <property type="match status" value="1"/>
</dbReference>
<evidence type="ECO:0000313" key="8">
    <source>
        <dbReference type="Proteomes" id="UP001162156"/>
    </source>
</evidence>
<dbReference type="PROSITE" id="PS00135">
    <property type="entry name" value="TRYPSIN_SER"/>
    <property type="match status" value="1"/>
</dbReference>
<evidence type="ECO:0000259" key="6">
    <source>
        <dbReference type="PROSITE" id="PS50240"/>
    </source>
</evidence>
<keyword evidence="8" id="KW-1185">Reference proteome</keyword>
<reference evidence="7" key="1">
    <citation type="journal article" date="2023" name="Insect Mol. Biol.">
        <title>Genome sequencing provides insights into the evolution of gene families encoding plant cell wall-degrading enzymes in longhorned beetles.</title>
        <authorList>
            <person name="Shin N.R."/>
            <person name="Okamura Y."/>
            <person name="Kirsch R."/>
            <person name="Pauchet Y."/>
        </authorList>
    </citation>
    <scope>NUCLEOTIDE SEQUENCE</scope>
    <source>
        <strain evidence="7">RBIC_L_NR</strain>
    </source>
</reference>
<keyword evidence="3 5" id="KW-0720">Serine protease</keyword>
<protein>
    <recommendedName>
        <fullName evidence="6">Peptidase S1 domain-containing protein</fullName>
    </recommendedName>
</protein>
<dbReference type="Pfam" id="PF00089">
    <property type="entry name" value="Trypsin"/>
    <property type="match status" value="1"/>
</dbReference>
<accession>A0AAV8ZLQ5</accession>
<evidence type="ECO:0000256" key="4">
    <source>
        <dbReference type="ARBA" id="ARBA00023157"/>
    </source>
</evidence>
<evidence type="ECO:0000313" key="7">
    <source>
        <dbReference type="EMBL" id="KAJ8966327.1"/>
    </source>
</evidence>
<feature type="domain" description="Peptidase S1" evidence="6">
    <location>
        <begin position="24"/>
        <end position="269"/>
    </location>
</feature>
<dbReference type="InterPro" id="IPR018114">
    <property type="entry name" value="TRYPSIN_HIS"/>
</dbReference>
<comment type="caution">
    <text evidence="7">The sequence shown here is derived from an EMBL/GenBank/DDBJ whole genome shotgun (WGS) entry which is preliminary data.</text>
</comment>
<dbReference type="FunFam" id="2.40.10.10:FF:000006">
    <property type="entry name" value="Serine proteinase stubble"/>
    <property type="match status" value="1"/>
</dbReference>
<dbReference type="PROSITE" id="PS00134">
    <property type="entry name" value="TRYPSIN_HIS"/>
    <property type="match status" value="1"/>
</dbReference>
<proteinExistence type="predicted"/>
<dbReference type="InterPro" id="IPR001254">
    <property type="entry name" value="Trypsin_dom"/>
</dbReference>
<sequence length="270" mass="30542">MVNVSSTLLLATVCGRRMYPEARIVGGEKSAFGRWPWQISLRQWRTSTYLHKCGAALLNENWAITAAHCVDNVPPSDLLLRLGEHDLSTESEPYLHQERRVQIVASHPQFDPRTFEYDLALLRFYEPVTFQPNILPVCVPQTDENFVGRTAYVTGWGRLYEGKPLNGPLPSILQEVSVPVINNTVCESMYRSAGYIEHIPHIFICGGWRRGGFDSCEGDSGGPMVIQREDKRFLLAGVISWGIGCAEPNQPGVYTRISEFRDWINQILQF</sequence>
<dbReference type="AlphaFoldDB" id="A0AAV8ZLQ5"/>
<dbReference type="EMBL" id="JANEYF010001027">
    <property type="protein sequence ID" value="KAJ8966327.1"/>
    <property type="molecule type" value="Genomic_DNA"/>
</dbReference>
<keyword evidence="2 5" id="KW-0378">Hydrolase</keyword>
<name>A0AAV8ZLQ5_9CUCU</name>
<dbReference type="CDD" id="cd00190">
    <property type="entry name" value="Tryp_SPc"/>
    <property type="match status" value="1"/>
</dbReference>
<evidence type="ECO:0000256" key="3">
    <source>
        <dbReference type="ARBA" id="ARBA00022825"/>
    </source>
</evidence>
<organism evidence="7 8">
    <name type="scientific">Rhamnusium bicolor</name>
    <dbReference type="NCBI Taxonomy" id="1586634"/>
    <lineage>
        <taxon>Eukaryota</taxon>
        <taxon>Metazoa</taxon>
        <taxon>Ecdysozoa</taxon>
        <taxon>Arthropoda</taxon>
        <taxon>Hexapoda</taxon>
        <taxon>Insecta</taxon>
        <taxon>Pterygota</taxon>
        <taxon>Neoptera</taxon>
        <taxon>Endopterygota</taxon>
        <taxon>Coleoptera</taxon>
        <taxon>Polyphaga</taxon>
        <taxon>Cucujiformia</taxon>
        <taxon>Chrysomeloidea</taxon>
        <taxon>Cerambycidae</taxon>
        <taxon>Lepturinae</taxon>
        <taxon>Rhagiini</taxon>
        <taxon>Rhamnusium</taxon>
    </lineage>
</organism>
<keyword evidence="1 5" id="KW-0645">Protease</keyword>
<evidence type="ECO:0000256" key="2">
    <source>
        <dbReference type="ARBA" id="ARBA00022801"/>
    </source>
</evidence>
<evidence type="ECO:0000256" key="1">
    <source>
        <dbReference type="ARBA" id="ARBA00022670"/>
    </source>
</evidence>
<dbReference type="PANTHER" id="PTHR24252:SF7">
    <property type="entry name" value="HYALIN"/>
    <property type="match status" value="1"/>
</dbReference>
<dbReference type="GO" id="GO:0004252">
    <property type="term" value="F:serine-type endopeptidase activity"/>
    <property type="evidence" value="ECO:0007669"/>
    <property type="project" value="InterPro"/>
</dbReference>
<dbReference type="SMART" id="SM00020">
    <property type="entry name" value="Tryp_SPc"/>
    <property type="match status" value="1"/>
</dbReference>
<dbReference type="PRINTS" id="PR00722">
    <property type="entry name" value="CHYMOTRYPSIN"/>
</dbReference>
<dbReference type="PANTHER" id="PTHR24252">
    <property type="entry name" value="ACROSIN-RELATED"/>
    <property type="match status" value="1"/>
</dbReference>
<dbReference type="InterPro" id="IPR043504">
    <property type="entry name" value="Peptidase_S1_PA_chymotrypsin"/>
</dbReference>
<dbReference type="InterPro" id="IPR033116">
    <property type="entry name" value="TRYPSIN_SER"/>
</dbReference>
<dbReference type="SUPFAM" id="SSF50494">
    <property type="entry name" value="Trypsin-like serine proteases"/>
    <property type="match status" value="1"/>
</dbReference>
<gene>
    <name evidence="7" type="ORF">NQ314_003594</name>
</gene>
<evidence type="ECO:0000256" key="5">
    <source>
        <dbReference type="RuleBase" id="RU363034"/>
    </source>
</evidence>
<dbReference type="InterPro" id="IPR009003">
    <property type="entry name" value="Peptidase_S1_PA"/>
</dbReference>
<dbReference type="Proteomes" id="UP001162156">
    <property type="component" value="Unassembled WGS sequence"/>
</dbReference>